<organism evidence="11 12">
    <name type="scientific">Polymorphum gilvum (strain LMG 25793 / CGMCC 1.9160 / SL003B-26A1)</name>
    <dbReference type="NCBI Taxonomy" id="991905"/>
    <lineage>
        <taxon>Bacteria</taxon>
        <taxon>Pseudomonadati</taxon>
        <taxon>Pseudomonadota</taxon>
        <taxon>Alphaproteobacteria</taxon>
        <taxon>Rhodobacterales</taxon>
        <taxon>Paracoccaceae</taxon>
        <taxon>Polymorphum</taxon>
    </lineage>
</organism>
<dbReference type="HAMAP" id="MF_00495">
    <property type="entry name" value="GPH_hydrolase_bact"/>
    <property type="match status" value="1"/>
</dbReference>
<dbReference type="EMBL" id="CP002568">
    <property type="protein sequence ID" value="ADZ69413.1"/>
    <property type="molecule type" value="Genomic_DNA"/>
</dbReference>
<feature type="binding site" evidence="10">
    <location>
        <position position="7"/>
    </location>
    <ligand>
        <name>Mg(2+)</name>
        <dbReference type="ChEBI" id="CHEBI:18420"/>
    </ligand>
</feature>
<evidence type="ECO:0000256" key="6">
    <source>
        <dbReference type="ARBA" id="ARBA00022723"/>
    </source>
</evidence>
<accession>F2IXT2</accession>
<keyword evidence="12" id="KW-1185">Reference proteome</keyword>
<feature type="binding site" evidence="10">
    <location>
        <position position="171"/>
    </location>
    <ligand>
        <name>Mg(2+)</name>
        <dbReference type="ChEBI" id="CHEBI:18420"/>
    </ligand>
</feature>
<dbReference type="KEGG" id="pgv:SL003B_0984"/>
<dbReference type="Gene3D" id="3.40.50.1000">
    <property type="entry name" value="HAD superfamily/HAD-like"/>
    <property type="match status" value="1"/>
</dbReference>
<comment type="pathway">
    <text evidence="3 10">Organic acid metabolism; glycolate biosynthesis; glycolate from 2-phosphoglycolate: step 1/1.</text>
</comment>
<dbReference type="GO" id="GO:0046295">
    <property type="term" value="P:glycolate biosynthetic process"/>
    <property type="evidence" value="ECO:0007669"/>
    <property type="project" value="UniProtKB-UniRule"/>
</dbReference>
<protein>
    <recommendedName>
        <fullName evidence="5 10">Phosphoglycolate phosphatase</fullName>
        <shortName evidence="10">PGP</shortName>
        <shortName evidence="10">PGPase</shortName>
        <ecNumber evidence="5 10">3.1.3.18</ecNumber>
    </recommendedName>
</protein>
<keyword evidence="9 10" id="KW-0119">Carbohydrate metabolism</keyword>
<dbReference type="Proteomes" id="UP000008130">
    <property type="component" value="Chromosome"/>
</dbReference>
<dbReference type="eggNOG" id="COG0546">
    <property type="taxonomic scope" value="Bacteria"/>
</dbReference>
<evidence type="ECO:0000256" key="2">
    <source>
        <dbReference type="ARBA" id="ARBA00001946"/>
    </source>
</evidence>
<dbReference type="PANTHER" id="PTHR43434:SF1">
    <property type="entry name" value="PHOSPHOGLYCOLATE PHOSPHATASE"/>
    <property type="match status" value="1"/>
</dbReference>
<feature type="binding site" evidence="10">
    <location>
        <position position="9"/>
    </location>
    <ligand>
        <name>Mg(2+)</name>
        <dbReference type="ChEBI" id="CHEBI:18420"/>
    </ligand>
</feature>
<dbReference type="Gene3D" id="1.10.150.240">
    <property type="entry name" value="Putative phosphatase, domain 2"/>
    <property type="match status" value="1"/>
</dbReference>
<gene>
    <name evidence="10" type="primary">gph</name>
    <name evidence="11" type="ordered locus">SL003B_0984</name>
</gene>
<evidence type="ECO:0000256" key="4">
    <source>
        <dbReference type="ARBA" id="ARBA00006171"/>
    </source>
</evidence>
<dbReference type="AlphaFoldDB" id="F2IXT2"/>
<dbReference type="InterPro" id="IPR023214">
    <property type="entry name" value="HAD_sf"/>
</dbReference>
<dbReference type="GO" id="GO:0008967">
    <property type="term" value="F:phosphoglycolate phosphatase activity"/>
    <property type="evidence" value="ECO:0007669"/>
    <property type="project" value="UniProtKB-UniRule"/>
</dbReference>
<dbReference type="NCBIfam" id="TIGR01549">
    <property type="entry name" value="HAD-SF-IA-v1"/>
    <property type="match status" value="1"/>
</dbReference>
<feature type="active site" description="Nucleophile" evidence="10">
    <location>
        <position position="7"/>
    </location>
</feature>
<proteinExistence type="inferred from homology"/>
<dbReference type="GO" id="GO:0005829">
    <property type="term" value="C:cytosol"/>
    <property type="evidence" value="ECO:0007669"/>
    <property type="project" value="TreeGrafter"/>
</dbReference>
<dbReference type="GO" id="GO:0006281">
    <property type="term" value="P:DNA repair"/>
    <property type="evidence" value="ECO:0007669"/>
    <property type="project" value="TreeGrafter"/>
</dbReference>
<dbReference type="Pfam" id="PF00702">
    <property type="entry name" value="Hydrolase"/>
    <property type="match status" value="1"/>
</dbReference>
<evidence type="ECO:0000256" key="5">
    <source>
        <dbReference type="ARBA" id="ARBA00013078"/>
    </source>
</evidence>
<evidence type="ECO:0000313" key="12">
    <source>
        <dbReference type="Proteomes" id="UP000008130"/>
    </source>
</evidence>
<name>F2IXT2_POLGS</name>
<dbReference type="EC" id="3.1.3.18" evidence="5 10"/>
<evidence type="ECO:0000256" key="1">
    <source>
        <dbReference type="ARBA" id="ARBA00000830"/>
    </source>
</evidence>
<evidence type="ECO:0000256" key="9">
    <source>
        <dbReference type="ARBA" id="ARBA00023277"/>
    </source>
</evidence>
<evidence type="ECO:0000256" key="8">
    <source>
        <dbReference type="ARBA" id="ARBA00022842"/>
    </source>
</evidence>
<dbReference type="InterPro" id="IPR006439">
    <property type="entry name" value="HAD-SF_hydro_IA"/>
</dbReference>
<comment type="catalytic activity">
    <reaction evidence="1 10">
        <text>2-phosphoglycolate + H2O = glycolate + phosphate</text>
        <dbReference type="Rhea" id="RHEA:14369"/>
        <dbReference type="ChEBI" id="CHEBI:15377"/>
        <dbReference type="ChEBI" id="CHEBI:29805"/>
        <dbReference type="ChEBI" id="CHEBI:43474"/>
        <dbReference type="ChEBI" id="CHEBI:58033"/>
        <dbReference type="EC" id="3.1.3.18"/>
    </reaction>
</comment>
<keyword evidence="8 10" id="KW-0460">Magnesium</keyword>
<evidence type="ECO:0000256" key="10">
    <source>
        <dbReference type="HAMAP-Rule" id="MF_00495"/>
    </source>
</evidence>
<dbReference type="GO" id="GO:0046872">
    <property type="term" value="F:metal ion binding"/>
    <property type="evidence" value="ECO:0007669"/>
    <property type="project" value="UniProtKB-KW"/>
</dbReference>
<dbReference type="STRING" id="991905.SL003B_0984"/>
<keyword evidence="6 10" id="KW-0479">Metal-binding</keyword>
<dbReference type="RefSeq" id="WP_013651731.1">
    <property type="nucleotide sequence ID" value="NC_015259.1"/>
</dbReference>
<dbReference type="InterPro" id="IPR050155">
    <property type="entry name" value="HAD-like_hydrolase_sf"/>
</dbReference>
<dbReference type="OrthoDB" id="9793014at2"/>
<dbReference type="NCBIfam" id="TIGR01449">
    <property type="entry name" value="PGP_bact"/>
    <property type="match status" value="1"/>
</dbReference>
<dbReference type="PANTHER" id="PTHR43434">
    <property type="entry name" value="PHOSPHOGLYCOLATE PHOSPHATASE"/>
    <property type="match status" value="1"/>
</dbReference>
<evidence type="ECO:0000313" key="11">
    <source>
        <dbReference type="EMBL" id="ADZ69413.1"/>
    </source>
</evidence>
<dbReference type="HOGENOM" id="CLU_045011_19_1_5"/>
<comment type="function">
    <text evidence="10">Specifically catalyzes the dephosphorylation of 2-phosphoglycolate. Is involved in the dissimilation of the intracellular 2-phosphoglycolate formed during the DNA repair of 3'-phosphoglycolate ends, a major class of DNA lesions induced by oxidative stress.</text>
</comment>
<comment type="cofactor">
    <cofactor evidence="2 10">
        <name>Mg(2+)</name>
        <dbReference type="ChEBI" id="CHEBI:18420"/>
    </cofactor>
</comment>
<dbReference type="PRINTS" id="PR00413">
    <property type="entry name" value="HADHALOGNASE"/>
</dbReference>
<sequence length="228" mass="23758">MRAVVFDLDGTLVDSVAAIADIGNTLVGELGLAPLCLDEARGYIGNGAAKFVERALAARGRTPTGADLHIHVERFETLYAAAPGDANRPFPGVEATLRLLKARGVALGLCTNKPGAPTTNLLAALGWSELFAAVVTGDTLAQKKPDPAPLHHCARLLGHAAAGGHIAYVGDSEVDAATAEAAGAPFLLYTEGYRKAPVEALPHRAAFSDYGRLPELLDALFVDLAETR</sequence>
<comment type="similarity">
    <text evidence="4 10">Belongs to the HAD-like hydrolase superfamily. CbbY/CbbZ/Gph/YieH family.</text>
</comment>
<dbReference type="SFLD" id="SFLDS00003">
    <property type="entry name" value="Haloacid_Dehalogenase"/>
    <property type="match status" value="1"/>
</dbReference>
<dbReference type="PATRIC" id="fig|991905.3.peg.999"/>
<dbReference type="SUPFAM" id="SSF56784">
    <property type="entry name" value="HAD-like"/>
    <property type="match status" value="1"/>
</dbReference>
<dbReference type="SFLD" id="SFLDG01129">
    <property type="entry name" value="C1.5:_HAD__Beta-PGM__Phosphata"/>
    <property type="match status" value="1"/>
</dbReference>
<dbReference type="UniPathway" id="UPA00865">
    <property type="reaction ID" value="UER00834"/>
</dbReference>
<evidence type="ECO:0000256" key="3">
    <source>
        <dbReference type="ARBA" id="ARBA00004818"/>
    </source>
</evidence>
<dbReference type="InterPro" id="IPR037512">
    <property type="entry name" value="PGPase_prok"/>
</dbReference>
<dbReference type="GO" id="GO:0005975">
    <property type="term" value="P:carbohydrate metabolic process"/>
    <property type="evidence" value="ECO:0007669"/>
    <property type="project" value="InterPro"/>
</dbReference>
<dbReference type="InterPro" id="IPR036412">
    <property type="entry name" value="HAD-like_sf"/>
</dbReference>
<dbReference type="InterPro" id="IPR023198">
    <property type="entry name" value="PGP-like_dom2"/>
</dbReference>
<evidence type="ECO:0000256" key="7">
    <source>
        <dbReference type="ARBA" id="ARBA00022801"/>
    </source>
</evidence>
<reference evidence="11 12" key="1">
    <citation type="journal article" date="2011" name="J. Bacteriol.">
        <title>Complete genome sequence of Polymorphum gilvum SL003B-26A1T, a crude oil-degrading bacterium from oil-polluted saline soil.</title>
        <authorList>
            <person name="Li S.G."/>
            <person name="Tang Y.Q."/>
            <person name="Nie Y."/>
            <person name="Cai M."/>
            <person name="Wu X.L."/>
        </authorList>
    </citation>
    <scope>NUCLEOTIDE SEQUENCE [LARGE SCALE GENOMIC DNA]</scope>
    <source>
        <strain evidence="12">LMG 25793 / CGMCC 1.9160 / SL003B-26A1</strain>
    </source>
</reference>
<keyword evidence="7 10" id="KW-0378">Hydrolase</keyword>